<evidence type="ECO:0000256" key="7">
    <source>
        <dbReference type="ARBA" id="ARBA00023136"/>
    </source>
</evidence>
<gene>
    <name evidence="13" type="ORF">R5R35_000840</name>
</gene>
<feature type="domain" description="G-protein coupled receptors family 1 profile" evidence="12">
    <location>
        <begin position="1"/>
        <end position="57"/>
    </location>
</feature>
<feature type="region of interest" description="Disordered" evidence="10">
    <location>
        <begin position="142"/>
        <end position="197"/>
    </location>
</feature>
<comment type="similarity">
    <text evidence="2">Belongs to the G-protein coupled receptor 1 family.</text>
</comment>
<feature type="compositionally biased region" description="Pro residues" evidence="10">
    <location>
        <begin position="163"/>
        <end position="191"/>
    </location>
</feature>
<keyword evidence="5 11" id="KW-1133">Transmembrane helix</keyword>
<evidence type="ECO:0000256" key="6">
    <source>
        <dbReference type="ARBA" id="ARBA00023040"/>
    </source>
</evidence>
<dbReference type="InterPro" id="IPR000276">
    <property type="entry name" value="GPCR_Rhodpsn"/>
</dbReference>
<keyword evidence="6" id="KW-0297">G-protein coupled receptor</keyword>
<evidence type="ECO:0000259" key="12">
    <source>
        <dbReference type="PROSITE" id="PS50262"/>
    </source>
</evidence>
<evidence type="ECO:0000313" key="14">
    <source>
        <dbReference type="Proteomes" id="UP001378592"/>
    </source>
</evidence>
<proteinExistence type="inferred from homology"/>
<keyword evidence="3" id="KW-1003">Cell membrane</keyword>
<evidence type="ECO:0000256" key="11">
    <source>
        <dbReference type="SAM" id="Phobius"/>
    </source>
</evidence>
<evidence type="ECO:0000256" key="4">
    <source>
        <dbReference type="ARBA" id="ARBA00022692"/>
    </source>
</evidence>
<dbReference type="InterPro" id="IPR001681">
    <property type="entry name" value="Neurokn_rcpt"/>
</dbReference>
<dbReference type="Gene3D" id="1.20.1070.10">
    <property type="entry name" value="Rhodopsin 7-helix transmembrane proteins"/>
    <property type="match status" value="1"/>
</dbReference>
<dbReference type="Pfam" id="PF00001">
    <property type="entry name" value="7tm_1"/>
    <property type="match status" value="1"/>
</dbReference>
<evidence type="ECO:0000313" key="13">
    <source>
        <dbReference type="EMBL" id="KAK7862814.1"/>
    </source>
</evidence>
<dbReference type="SUPFAM" id="SSF81321">
    <property type="entry name" value="Family A G protein-coupled receptor-like"/>
    <property type="match status" value="1"/>
</dbReference>
<keyword evidence="4 11" id="KW-0812">Transmembrane</keyword>
<dbReference type="PANTHER" id="PTHR46925:SF2">
    <property type="entry name" value="G-PROTEIN COUPLED RECEPTOR TKR-1-RELATED"/>
    <property type="match status" value="1"/>
</dbReference>
<protein>
    <recommendedName>
        <fullName evidence="12">G-protein coupled receptors family 1 profile domain-containing protein</fullName>
    </recommendedName>
</protein>
<dbReference type="EMBL" id="JAZDUA010000255">
    <property type="protein sequence ID" value="KAK7862814.1"/>
    <property type="molecule type" value="Genomic_DNA"/>
</dbReference>
<dbReference type="GO" id="GO:0005886">
    <property type="term" value="C:plasma membrane"/>
    <property type="evidence" value="ECO:0007669"/>
    <property type="project" value="UniProtKB-SubCell"/>
</dbReference>
<reference evidence="13 14" key="1">
    <citation type="submission" date="2024-03" db="EMBL/GenBank/DDBJ databases">
        <title>The genome assembly and annotation of the cricket Gryllus longicercus Weissman &amp; Gray.</title>
        <authorList>
            <person name="Szrajer S."/>
            <person name="Gray D."/>
            <person name="Ylla G."/>
        </authorList>
    </citation>
    <scope>NUCLEOTIDE SEQUENCE [LARGE SCALE GENOMIC DNA]</scope>
    <source>
        <strain evidence="13">DAG 2021-001</strain>
        <tissue evidence="13">Whole body minus gut</tissue>
    </source>
</reference>
<keyword evidence="8" id="KW-0675">Receptor</keyword>
<dbReference type="AlphaFoldDB" id="A0AAN9Z4L1"/>
<evidence type="ECO:0000256" key="9">
    <source>
        <dbReference type="ARBA" id="ARBA00023224"/>
    </source>
</evidence>
<keyword evidence="7 11" id="KW-0472">Membrane</keyword>
<evidence type="ECO:0000256" key="8">
    <source>
        <dbReference type="ARBA" id="ARBA00023170"/>
    </source>
</evidence>
<evidence type="ECO:0000256" key="1">
    <source>
        <dbReference type="ARBA" id="ARBA00004651"/>
    </source>
</evidence>
<dbReference type="PANTHER" id="PTHR46925">
    <property type="entry name" value="G-PROTEIN COUPLED RECEPTOR TKR-1-RELATED"/>
    <property type="match status" value="1"/>
</dbReference>
<dbReference type="GO" id="GO:0004995">
    <property type="term" value="F:tachykinin receptor activity"/>
    <property type="evidence" value="ECO:0007669"/>
    <property type="project" value="InterPro"/>
</dbReference>
<comment type="subcellular location">
    <subcellularLocation>
        <location evidence="1">Cell membrane</location>
        <topology evidence="1">Multi-pass membrane protein</topology>
    </subcellularLocation>
</comment>
<dbReference type="Proteomes" id="UP001378592">
    <property type="component" value="Unassembled WGS sequence"/>
</dbReference>
<evidence type="ECO:0000256" key="5">
    <source>
        <dbReference type="ARBA" id="ARBA00022989"/>
    </source>
</evidence>
<comment type="caution">
    <text evidence="13">The sequence shown here is derived from an EMBL/GenBank/DDBJ whole genome shotgun (WGS) entry which is preliminary data.</text>
</comment>
<evidence type="ECO:0000256" key="3">
    <source>
        <dbReference type="ARBA" id="ARBA00022475"/>
    </source>
</evidence>
<dbReference type="InterPro" id="IPR017452">
    <property type="entry name" value="GPCR_Rhodpsn_7TM"/>
</dbReference>
<name>A0AAN9Z4L1_9ORTH</name>
<organism evidence="13 14">
    <name type="scientific">Gryllus longicercus</name>
    <dbReference type="NCBI Taxonomy" id="2509291"/>
    <lineage>
        <taxon>Eukaryota</taxon>
        <taxon>Metazoa</taxon>
        <taxon>Ecdysozoa</taxon>
        <taxon>Arthropoda</taxon>
        <taxon>Hexapoda</taxon>
        <taxon>Insecta</taxon>
        <taxon>Pterygota</taxon>
        <taxon>Neoptera</taxon>
        <taxon>Polyneoptera</taxon>
        <taxon>Orthoptera</taxon>
        <taxon>Ensifera</taxon>
        <taxon>Gryllidea</taxon>
        <taxon>Grylloidea</taxon>
        <taxon>Gryllidae</taxon>
        <taxon>Gryllinae</taxon>
        <taxon>Gryllus</taxon>
    </lineage>
</organism>
<evidence type="ECO:0000256" key="10">
    <source>
        <dbReference type="SAM" id="MobiDB-lite"/>
    </source>
</evidence>
<sequence>MFILVVSIFALCWLPYHGYFIYAYHNQAISTSSYVQHLYLAFYWLAMANAMVNPVIYYWMNSRFRLYFQQIICRCCCLRRRAKTALELPALKGQGPLALGACHSHSELQRSRSGRAHAGLACAGDAGTANFPWRRRTQESHVTLRSLPRGGGGGAGATTPESGGPPAPPPPSQQPPPPQPPPPPPAEPPPRAAALLS</sequence>
<keyword evidence="14" id="KW-1185">Reference proteome</keyword>
<evidence type="ECO:0000256" key="2">
    <source>
        <dbReference type="ARBA" id="ARBA00010663"/>
    </source>
</evidence>
<keyword evidence="9" id="KW-0807">Transducer</keyword>
<dbReference type="PROSITE" id="PS50262">
    <property type="entry name" value="G_PROTEIN_RECEP_F1_2"/>
    <property type="match status" value="1"/>
</dbReference>
<feature type="transmembrane region" description="Helical" evidence="11">
    <location>
        <begin position="39"/>
        <end position="60"/>
    </location>
</feature>
<accession>A0AAN9Z4L1</accession>